<evidence type="ECO:0000256" key="1">
    <source>
        <dbReference type="ARBA" id="ARBA00004370"/>
    </source>
</evidence>
<dbReference type="PROSITE" id="PS50092">
    <property type="entry name" value="TSP1"/>
    <property type="match status" value="1"/>
</dbReference>
<dbReference type="OrthoDB" id="9942326at2759"/>
<evidence type="ECO:0000259" key="3">
    <source>
        <dbReference type="Pfam" id="PF23263"/>
    </source>
</evidence>
<dbReference type="Pfam" id="PF23263">
    <property type="entry name" value="C8-3_MUC4"/>
    <property type="match status" value="1"/>
</dbReference>
<evidence type="ECO:0000313" key="5">
    <source>
        <dbReference type="Proteomes" id="UP001152795"/>
    </source>
</evidence>
<gene>
    <name evidence="4" type="ORF">PACLA_8A089649</name>
</gene>
<dbReference type="AlphaFoldDB" id="A0A6S7K8R1"/>
<dbReference type="SUPFAM" id="SSF82895">
    <property type="entry name" value="TSP-1 type 1 repeat"/>
    <property type="match status" value="1"/>
</dbReference>
<dbReference type="Proteomes" id="UP001152795">
    <property type="component" value="Unassembled WGS sequence"/>
</dbReference>
<evidence type="ECO:0000256" key="2">
    <source>
        <dbReference type="ARBA" id="ARBA00023136"/>
    </source>
</evidence>
<protein>
    <recommendedName>
        <fullName evidence="3">Mucin-4-like C8-3 domain-containing protein</fullName>
    </recommendedName>
</protein>
<dbReference type="EMBL" id="CACRXK020028957">
    <property type="protein sequence ID" value="CAB4041795.1"/>
    <property type="molecule type" value="Genomic_DNA"/>
</dbReference>
<keyword evidence="5" id="KW-1185">Reference proteome</keyword>
<feature type="non-terminal residue" evidence="4">
    <location>
        <position position="191"/>
    </location>
</feature>
<name>A0A6S7K8R1_PARCT</name>
<dbReference type="InterPro" id="IPR056619">
    <property type="entry name" value="C8-3_MUC4"/>
</dbReference>
<dbReference type="GO" id="GO:0016020">
    <property type="term" value="C:membrane"/>
    <property type="evidence" value="ECO:0007669"/>
    <property type="project" value="UniProtKB-SubCell"/>
</dbReference>
<feature type="domain" description="Mucin-4-like C8-3" evidence="3">
    <location>
        <begin position="37"/>
        <end position="84"/>
    </location>
</feature>
<proteinExistence type="predicted"/>
<reference evidence="4" key="1">
    <citation type="submission" date="2020-04" db="EMBL/GenBank/DDBJ databases">
        <authorList>
            <person name="Alioto T."/>
            <person name="Alioto T."/>
            <person name="Gomez Garrido J."/>
        </authorList>
    </citation>
    <scope>NUCLEOTIDE SEQUENCE</scope>
    <source>
        <strain evidence="4">A484AB</strain>
    </source>
</reference>
<comment type="caution">
    <text evidence="4">The sequence shown here is derived from an EMBL/GenBank/DDBJ whole genome shotgun (WGS) entry which is preliminary data.</text>
</comment>
<accession>A0A6S7K8R1</accession>
<dbReference type="InterPro" id="IPR036383">
    <property type="entry name" value="TSP1_rpt_sf"/>
</dbReference>
<comment type="subcellular location">
    <subcellularLocation>
        <location evidence="1">Membrane</location>
    </subcellularLocation>
</comment>
<evidence type="ECO:0000313" key="4">
    <source>
        <dbReference type="EMBL" id="CAB4041795.1"/>
    </source>
</evidence>
<keyword evidence="2" id="KW-0472">Membrane</keyword>
<sequence length="191" mass="21191">IVERSKTLFTYRIGESYDNFLDLDFTPVFLEETASLFSSSTLEQEARDICGVNGECLFDIAVTGKTRVGEATLESFNELQQRTNNSQISANPIYFGCDGVENSTKKSDFCGDCGGDNSTCTDCQGQTRPGLLNNGTCGFYHSWNEWSACFGSGNKEIKARNRTCSTEDKCHHLGENVQYEECKRAVNGDEM</sequence>
<organism evidence="4 5">
    <name type="scientific">Paramuricea clavata</name>
    <name type="common">Red gorgonian</name>
    <name type="synonym">Violescent sea-whip</name>
    <dbReference type="NCBI Taxonomy" id="317549"/>
    <lineage>
        <taxon>Eukaryota</taxon>
        <taxon>Metazoa</taxon>
        <taxon>Cnidaria</taxon>
        <taxon>Anthozoa</taxon>
        <taxon>Octocorallia</taxon>
        <taxon>Malacalcyonacea</taxon>
        <taxon>Plexauridae</taxon>
        <taxon>Paramuricea</taxon>
    </lineage>
</organism>
<dbReference type="InterPro" id="IPR000884">
    <property type="entry name" value="TSP1_rpt"/>
</dbReference>
<feature type="non-terminal residue" evidence="4">
    <location>
        <position position="1"/>
    </location>
</feature>